<protein>
    <recommendedName>
        <fullName evidence="1">Methyltransferase domain-containing protein</fullName>
    </recommendedName>
</protein>
<reference evidence="2 3" key="1">
    <citation type="journal article" date="2016" name="Nat. Commun.">
        <title>Thousands of microbial genomes shed light on interconnected biogeochemical processes in an aquifer system.</title>
        <authorList>
            <person name="Anantharaman K."/>
            <person name="Brown C.T."/>
            <person name="Hug L.A."/>
            <person name="Sharon I."/>
            <person name="Castelle C.J."/>
            <person name="Probst A.J."/>
            <person name="Thomas B.C."/>
            <person name="Singh A."/>
            <person name="Wilkins M.J."/>
            <person name="Karaoz U."/>
            <person name="Brodie E.L."/>
            <person name="Williams K.H."/>
            <person name="Hubbard S.S."/>
            <person name="Banfield J.F."/>
        </authorList>
    </citation>
    <scope>NUCLEOTIDE SEQUENCE [LARGE SCALE GENOMIC DNA]</scope>
</reference>
<evidence type="ECO:0000313" key="2">
    <source>
        <dbReference type="EMBL" id="OGY41925.1"/>
    </source>
</evidence>
<name>A0A1G1XPE6_9BACT</name>
<accession>A0A1G1XPE6</accession>
<dbReference type="EMBL" id="MHIA01000021">
    <property type="protein sequence ID" value="OGY41925.1"/>
    <property type="molecule type" value="Genomic_DNA"/>
</dbReference>
<dbReference type="InterPro" id="IPR041698">
    <property type="entry name" value="Methyltransf_25"/>
</dbReference>
<proteinExistence type="predicted"/>
<feature type="domain" description="Methyltransferase" evidence="1">
    <location>
        <begin position="20"/>
        <end position="106"/>
    </location>
</feature>
<dbReference type="Pfam" id="PF13649">
    <property type="entry name" value="Methyltransf_25"/>
    <property type="match status" value="1"/>
</dbReference>
<dbReference type="AlphaFoldDB" id="A0A1G1XPE6"/>
<evidence type="ECO:0000313" key="3">
    <source>
        <dbReference type="Proteomes" id="UP000176260"/>
    </source>
</evidence>
<organism evidence="2 3">
    <name type="scientific">Candidatus Buchananbacteria bacterium RBG_13_39_9</name>
    <dbReference type="NCBI Taxonomy" id="1797531"/>
    <lineage>
        <taxon>Bacteria</taxon>
        <taxon>Candidatus Buchananiibacteriota</taxon>
    </lineage>
</organism>
<sequence length="169" mass="19598">MFDLDLRNRLPRCDLDKLTVLNVGVGVGNSGLAMQLPYFKFKRLDCIDVHEPYLNAALSRTWATKDVNFLLADIRDFGTARYDIVLMFDILEHLPKEDAFAVMDKIKCKQFVFIPLEEEFRSNVFGAESQDHLSLWTEEDFKNRGYVTQVLKDFHKVNGKVFSALWAKK</sequence>
<dbReference type="SUPFAM" id="SSF53335">
    <property type="entry name" value="S-adenosyl-L-methionine-dependent methyltransferases"/>
    <property type="match status" value="1"/>
</dbReference>
<dbReference type="Proteomes" id="UP000176260">
    <property type="component" value="Unassembled WGS sequence"/>
</dbReference>
<dbReference type="Gene3D" id="3.40.50.150">
    <property type="entry name" value="Vaccinia Virus protein VP39"/>
    <property type="match status" value="1"/>
</dbReference>
<dbReference type="InterPro" id="IPR029063">
    <property type="entry name" value="SAM-dependent_MTases_sf"/>
</dbReference>
<gene>
    <name evidence="2" type="ORF">A2Y67_03845</name>
</gene>
<comment type="caution">
    <text evidence="2">The sequence shown here is derived from an EMBL/GenBank/DDBJ whole genome shotgun (WGS) entry which is preliminary data.</text>
</comment>
<evidence type="ECO:0000259" key="1">
    <source>
        <dbReference type="Pfam" id="PF13649"/>
    </source>
</evidence>